<evidence type="ECO:0000313" key="2">
    <source>
        <dbReference type="Proteomes" id="UP001056120"/>
    </source>
</evidence>
<dbReference type="Proteomes" id="UP001056120">
    <property type="component" value="Linkage Group LG20"/>
</dbReference>
<name>A0ACB9D6K7_9ASTR</name>
<comment type="caution">
    <text evidence="1">The sequence shown here is derived from an EMBL/GenBank/DDBJ whole genome shotgun (WGS) entry which is preliminary data.</text>
</comment>
<reference evidence="2" key="1">
    <citation type="journal article" date="2022" name="Mol. Ecol. Resour.">
        <title>The genomes of chicory, endive, great burdock and yacon provide insights into Asteraceae palaeo-polyploidization history and plant inulin production.</title>
        <authorList>
            <person name="Fan W."/>
            <person name="Wang S."/>
            <person name="Wang H."/>
            <person name="Wang A."/>
            <person name="Jiang F."/>
            <person name="Liu H."/>
            <person name="Zhao H."/>
            <person name="Xu D."/>
            <person name="Zhang Y."/>
        </authorList>
    </citation>
    <scope>NUCLEOTIDE SEQUENCE [LARGE SCALE GENOMIC DNA]</scope>
    <source>
        <strain evidence="2">cv. Yunnan</strain>
    </source>
</reference>
<accession>A0ACB9D6K7</accession>
<gene>
    <name evidence="1" type="ORF">L1987_59887</name>
</gene>
<protein>
    <submittedName>
        <fullName evidence="1">Uncharacterized protein</fullName>
    </submittedName>
</protein>
<reference evidence="1 2" key="2">
    <citation type="journal article" date="2022" name="Mol. Ecol. Resour.">
        <title>The genomes of chicory, endive, great burdock and yacon provide insights into Asteraceae paleo-polyploidization history and plant inulin production.</title>
        <authorList>
            <person name="Fan W."/>
            <person name="Wang S."/>
            <person name="Wang H."/>
            <person name="Wang A."/>
            <person name="Jiang F."/>
            <person name="Liu H."/>
            <person name="Zhao H."/>
            <person name="Xu D."/>
            <person name="Zhang Y."/>
        </authorList>
    </citation>
    <scope>NUCLEOTIDE SEQUENCE [LARGE SCALE GENOMIC DNA]</scope>
    <source>
        <strain evidence="2">cv. Yunnan</strain>
        <tissue evidence="1">Leaves</tissue>
    </source>
</reference>
<proteinExistence type="predicted"/>
<dbReference type="EMBL" id="CM042037">
    <property type="protein sequence ID" value="KAI3742207.1"/>
    <property type="molecule type" value="Genomic_DNA"/>
</dbReference>
<sequence>MVVVLWCWRVGGCLVVAVEVAACGVGEGGREVEEDEVSILDLDLKSTTFVIDEVDRFPIRSLVMPSWHHTRVGNAKFSSNVELMIVAITSHSKMNTTAYKQSFARNN</sequence>
<organism evidence="1 2">
    <name type="scientific">Smallanthus sonchifolius</name>
    <dbReference type="NCBI Taxonomy" id="185202"/>
    <lineage>
        <taxon>Eukaryota</taxon>
        <taxon>Viridiplantae</taxon>
        <taxon>Streptophyta</taxon>
        <taxon>Embryophyta</taxon>
        <taxon>Tracheophyta</taxon>
        <taxon>Spermatophyta</taxon>
        <taxon>Magnoliopsida</taxon>
        <taxon>eudicotyledons</taxon>
        <taxon>Gunneridae</taxon>
        <taxon>Pentapetalae</taxon>
        <taxon>asterids</taxon>
        <taxon>campanulids</taxon>
        <taxon>Asterales</taxon>
        <taxon>Asteraceae</taxon>
        <taxon>Asteroideae</taxon>
        <taxon>Heliantheae alliance</taxon>
        <taxon>Millerieae</taxon>
        <taxon>Smallanthus</taxon>
    </lineage>
</organism>
<evidence type="ECO:0000313" key="1">
    <source>
        <dbReference type="EMBL" id="KAI3742207.1"/>
    </source>
</evidence>
<keyword evidence="2" id="KW-1185">Reference proteome</keyword>